<sequence length="179" mass="19728">MSDDLHTLIETFQREADQAWNDYPDLAQADFDETDVETIGRNAAEIAIGNLFWRLAIGSSIRASELAEKLGRDEKEITCAVAEGLLVGLTGRYQTFLPLWQFEGGGDYGELRLGEAARMALAAFHAELGSLFRPDYVISWASTKQPELGNQEPRSLMSHEEAASSLEYSAKVTAGRLAQ</sequence>
<gene>
    <name evidence="1" type="ORF">OG469_00005</name>
    <name evidence="2" type="ORF">OG469_41015</name>
</gene>
<accession>A0ABZ1VZN6</accession>
<proteinExistence type="predicted"/>
<protein>
    <submittedName>
        <fullName evidence="1">HDOD domain-containing protein</fullName>
    </submittedName>
</protein>
<organism evidence="1 3">
    <name type="scientific">Kitasatospora herbaricolor</name>
    <dbReference type="NCBI Taxonomy" id="68217"/>
    <lineage>
        <taxon>Bacteria</taxon>
        <taxon>Bacillati</taxon>
        <taxon>Actinomycetota</taxon>
        <taxon>Actinomycetes</taxon>
        <taxon>Kitasatosporales</taxon>
        <taxon>Streptomycetaceae</taxon>
        <taxon>Kitasatospora</taxon>
    </lineage>
</organism>
<dbReference type="RefSeq" id="WP_329492639.1">
    <property type="nucleotide sequence ID" value="NZ_CP108460.1"/>
</dbReference>
<evidence type="ECO:0000313" key="3">
    <source>
        <dbReference type="Proteomes" id="UP001432014"/>
    </source>
</evidence>
<name>A0ABZ1VZN6_9ACTN</name>
<evidence type="ECO:0000313" key="2">
    <source>
        <dbReference type="EMBL" id="WUS61325.1"/>
    </source>
</evidence>
<dbReference type="EMBL" id="CP108482">
    <property type="protein sequence ID" value="WUS61325.1"/>
    <property type="molecule type" value="Genomic_DNA"/>
</dbReference>
<dbReference type="Proteomes" id="UP001432014">
    <property type="component" value="Chromosome"/>
</dbReference>
<keyword evidence="3" id="KW-1185">Reference proteome</keyword>
<reference evidence="1 3" key="1">
    <citation type="submission" date="2022-10" db="EMBL/GenBank/DDBJ databases">
        <title>The complete genomes of actinobacterial strains from the NBC collection.</title>
        <authorList>
            <person name="Joergensen T.S."/>
            <person name="Alvarez Arevalo M."/>
            <person name="Sterndorff E.B."/>
            <person name="Faurdal D."/>
            <person name="Vuksanovic O."/>
            <person name="Mourched A.-S."/>
            <person name="Charusanti P."/>
            <person name="Shaw S."/>
            <person name="Blin K."/>
            <person name="Weber T."/>
        </authorList>
    </citation>
    <scope>NUCLEOTIDE SEQUENCE [LARGE SCALE GENOMIC DNA]</scope>
    <source>
        <strain evidence="1 3">NBC_01247</strain>
    </source>
</reference>
<dbReference type="EMBL" id="CP108482">
    <property type="protein sequence ID" value="WUS54021.1"/>
    <property type="molecule type" value="Genomic_DNA"/>
</dbReference>
<evidence type="ECO:0000313" key="1">
    <source>
        <dbReference type="EMBL" id="WUS54021.1"/>
    </source>
</evidence>